<organism evidence="1 2">
    <name type="scientific">Chlamydia ibidis</name>
    <dbReference type="NCBI Taxonomy" id="1405396"/>
    <lineage>
        <taxon>Bacteria</taxon>
        <taxon>Pseudomonadati</taxon>
        <taxon>Chlamydiota</taxon>
        <taxon>Chlamydiia</taxon>
        <taxon>Chlamydiales</taxon>
        <taxon>Chlamydiaceae</taxon>
        <taxon>Chlamydia/Chlamydophila group</taxon>
        <taxon>Chlamydia</taxon>
    </lineage>
</organism>
<accession>S7J3D3</accession>
<protein>
    <submittedName>
        <fullName evidence="1">Uncharacterized protein</fullName>
    </submittedName>
</protein>
<sequence>MFLAVENTHAPCTCICTKNLLSISVCVSFWHWVGAVWKTDLDEPS</sequence>
<gene>
    <name evidence="1" type="ORF">CP10139811_1583</name>
</gene>
<dbReference type="Proteomes" id="UP000016200">
    <property type="component" value="Unassembled WGS sequence"/>
</dbReference>
<dbReference type="HOGENOM" id="CLU_3209081_0_0_0"/>
<proteinExistence type="predicted"/>
<name>S7J3D3_9CHLA</name>
<feature type="non-terminal residue" evidence="1">
    <location>
        <position position="45"/>
    </location>
</feature>
<evidence type="ECO:0000313" key="2">
    <source>
        <dbReference type="Proteomes" id="UP000016200"/>
    </source>
</evidence>
<reference evidence="1 2" key="1">
    <citation type="submission" date="2013-04" db="EMBL/GenBank/DDBJ databases">
        <title>Genome sequence of Chlamydia psittaci 10-1398/11.</title>
        <authorList>
            <person name="Huot-Creasy H."/>
            <person name="McCracken C.L."/>
            <person name="Humphries M."/>
            <person name="Sachse K."/>
            <person name="Laroucau K."/>
            <person name="Bavoil P."/>
            <person name="Myers G.S."/>
        </authorList>
    </citation>
    <scope>NUCLEOTIDE SEQUENCE [LARGE SCALE GENOMIC DNA]</scope>
    <source>
        <strain evidence="1 2">10_1398_11</strain>
    </source>
</reference>
<comment type="caution">
    <text evidence="1">The sequence shown here is derived from an EMBL/GenBank/DDBJ whole genome shotgun (WGS) entry which is preliminary data.</text>
</comment>
<evidence type="ECO:0000313" key="1">
    <source>
        <dbReference type="EMBL" id="EPP34924.1"/>
    </source>
</evidence>
<dbReference type="EMBL" id="ATNB01000153">
    <property type="protein sequence ID" value="EPP34924.1"/>
    <property type="molecule type" value="Genomic_DNA"/>
</dbReference>
<dbReference type="AlphaFoldDB" id="S7J3D3"/>